<keyword evidence="3 6" id="KW-0479">Metal-binding</keyword>
<protein>
    <submittedName>
        <fullName evidence="8">Cytochrome c</fullName>
    </submittedName>
</protein>
<organism evidence="8 9">
    <name type="scientific">Sulfurimonas lithotrophica</name>
    <dbReference type="NCBI Taxonomy" id="2590022"/>
    <lineage>
        <taxon>Bacteria</taxon>
        <taxon>Pseudomonadati</taxon>
        <taxon>Campylobacterota</taxon>
        <taxon>Epsilonproteobacteria</taxon>
        <taxon>Campylobacterales</taxon>
        <taxon>Sulfurimonadaceae</taxon>
        <taxon>Sulfurimonas</taxon>
    </lineage>
</organism>
<dbReference type="AlphaFoldDB" id="A0A5P8P0B1"/>
<dbReference type="KEGG" id="sulg:FJR48_05155"/>
<dbReference type="InterPro" id="IPR036909">
    <property type="entry name" value="Cyt_c-like_dom_sf"/>
</dbReference>
<accession>A0A5P8P0B1</accession>
<dbReference type="Proteomes" id="UP000326944">
    <property type="component" value="Chromosome"/>
</dbReference>
<evidence type="ECO:0000256" key="4">
    <source>
        <dbReference type="ARBA" id="ARBA00022982"/>
    </source>
</evidence>
<dbReference type="InterPro" id="IPR009056">
    <property type="entry name" value="Cyt_c-like_dom"/>
</dbReference>
<dbReference type="SUPFAM" id="SSF46626">
    <property type="entry name" value="Cytochrome c"/>
    <property type="match status" value="1"/>
</dbReference>
<dbReference type="OrthoDB" id="5373024at2"/>
<dbReference type="Pfam" id="PF00034">
    <property type="entry name" value="Cytochrom_C"/>
    <property type="match status" value="1"/>
</dbReference>
<dbReference type="PANTHER" id="PTHR33751">
    <property type="entry name" value="CBB3-TYPE CYTOCHROME C OXIDASE SUBUNIT FIXP"/>
    <property type="match status" value="1"/>
</dbReference>
<sequence length="120" mass="13979">MRFLLPLFLIFLTLDADTIYEKGKKLYKQKGCGGCHGVKLEGMHRYPYLANRAKGFLTYKLNRFRSREADNQQQEMMIPFAMNLSDNEIDALTTYMNEYIEETSTQKYDDSFYQEGDGGS</sequence>
<evidence type="ECO:0000313" key="9">
    <source>
        <dbReference type="Proteomes" id="UP000326944"/>
    </source>
</evidence>
<dbReference type="GO" id="GO:0020037">
    <property type="term" value="F:heme binding"/>
    <property type="evidence" value="ECO:0007669"/>
    <property type="project" value="InterPro"/>
</dbReference>
<keyword evidence="9" id="KW-1185">Reference proteome</keyword>
<evidence type="ECO:0000256" key="5">
    <source>
        <dbReference type="ARBA" id="ARBA00023004"/>
    </source>
</evidence>
<evidence type="ECO:0000313" key="8">
    <source>
        <dbReference type="EMBL" id="QFR49146.1"/>
    </source>
</evidence>
<evidence type="ECO:0000256" key="3">
    <source>
        <dbReference type="ARBA" id="ARBA00022723"/>
    </source>
</evidence>
<keyword evidence="5 6" id="KW-0408">Iron</keyword>
<dbReference type="RefSeq" id="WP_152307089.1">
    <property type="nucleotide sequence ID" value="NZ_CP043617.1"/>
</dbReference>
<evidence type="ECO:0000256" key="2">
    <source>
        <dbReference type="ARBA" id="ARBA00022617"/>
    </source>
</evidence>
<proteinExistence type="predicted"/>
<dbReference type="PROSITE" id="PS51007">
    <property type="entry name" value="CYTC"/>
    <property type="match status" value="1"/>
</dbReference>
<dbReference type="PANTHER" id="PTHR33751:SF9">
    <property type="entry name" value="CYTOCHROME C4"/>
    <property type="match status" value="1"/>
</dbReference>
<keyword evidence="4" id="KW-0249">Electron transport</keyword>
<dbReference type="Gene3D" id="1.10.760.10">
    <property type="entry name" value="Cytochrome c-like domain"/>
    <property type="match status" value="1"/>
</dbReference>
<dbReference type="InterPro" id="IPR050597">
    <property type="entry name" value="Cytochrome_c_Oxidase_Subunit"/>
</dbReference>
<name>A0A5P8P0B1_9BACT</name>
<gene>
    <name evidence="8" type="ORF">FJR48_05155</name>
</gene>
<evidence type="ECO:0000256" key="6">
    <source>
        <dbReference type="PROSITE-ProRule" id="PRU00433"/>
    </source>
</evidence>
<dbReference type="GO" id="GO:0009055">
    <property type="term" value="F:electron transfer activity"/>
    <property type="evidence" value="ECO:0007669"/>
    <property type="project" value="InterPro"/>
</dbReference>
<evidence type="ECO:0000256" key="1">
    <source>
        <dbReference type="ARBA" id="ARBA00022448"/>
    </source>
</evidence>
<reference evidence="8 9" key="1">
    <citation type="submission" date="2019-09" db="EMBL/GenBank/DDBJ databases">
        <title>Sulfurimonas gotlandica sp. nov., a chemoautotrophic and psychrotolerant epsilonproteobacterium isolated from a pelagic redoxcline, and an emended description of the genus Sulfurimonas.</title>
        <authorList>
            <person name="Wang S."/>
            <person name="Jiang L."/>
            <person name="Shao S."/>
        </authorList>
    </citation>
    <scope>NUCLEOTIDE SEQUENCE [LARGE SCALE GENOMIC DNA]</scope>
    <source>
        <strain evidence="8 9">GYSZ_1</strain>
    </source>
</reference>
<dbReference type="GO" id="GO:0046872">
    <property type="term" value="F:metal ion binding"/>
    <property type="evidence" value="ECO:0007669"/>
    <property type="project" value="UniProtKB-KW"/>
</dbReference>
<feature type="domain" description="Cytochrome c" evidence="7">
    <location>
        <begin position="18"/>
        <end position="100"/>
    </location>
</feature>
<keyword evidence="2 6" id="KW-0349">Heme</keyword>
<dbReference type="EMBL" id="CP043617">
    <property type="protein sequence ID" value="QFR49146.1"/>
    <property type="molecule type" value="Genomic_DNA"/>
</dbReference>
<evidence type="ECO:0000259" key="7">
    <source>
        <dbReference type="PROSITE" id="PS51007"/>
    </source>
</evidence>
<keyword evidence="1" id="KW-0813">Transport</keyword>